<protein>
    <recommendedName>
        <fullName evidence="4">SNF2 N-terminal domain-containing protein</fullName>
    </recommendedName>
</protein>
<gene>
    <name evidence="2" type="ORF">HHI36_003740</name>
</gene>
<evidence type="ECO:0000256" key="1">
    <source>
        <dbReference type="SAM" id="MobiDB-lite"/>
    </source>
</evidence>
<reference evidence="2 3" key="1">
    <citation type="journal article" date="2021" name="BMC Biol.">
        <title>Horizontally acquired antibacterial genes associated with adaptive radiation of ladybird beetles.</title>
        <authorList>
            <person name="Li H.S."/>
            <person name="Tang X.F."/>
            <person name="Huang Y.H."/>
            <person name="Xu Z.Y."/>
            <person name="Chen M.L."/>
            <person name="Du X.Y."/>
            <person name="Qiu B.Y."/>
            <person name="Chen P.T."/>
            <person name="Zhang W."/>
            <person name="Slipinski A."/>
            <person name="Escalona H.E."/>
            <person name="Waterhouse R.M."/>
            <person name="Zwick A."/>
            <person name="Pang H."/>
        </authorList>
    </citation>
    <scope>NUCLEOTIDE SEQUENCE [LARGE SCALE GENOMIC DNA]</scope>
    <source>
        <strain evidence="2">SYSU2018</strain>
    </source>
</reference>
<evidence type="ECO:0000313" key="3">
    <source>
        <dbReference type="Proteomes" id="UP001516400"/>
    </source>
</evidence>
<evidence type="ECO:0000313" key="2">
    <source>
        <dbReference type="EMBL" id="KAL3289310.1"/>
    </source>
</evidence>
<keyword evidence="3" id="KW-1185">Reference proteome</keyword>
<name>A0ABD2PFR8_9CUCU</name>
<accession>A0ABD2PFR8</accession>
<feature type="region of interest" description="Disordered" evidence="1">
    <location>
        <begin position="42"/>
        <end position="67"/>
    </location>
</feature>
<feature type="compositionally biased region" description="Polar residues" evidence="1">
    <location>
        <begin position="42"/>
        <end position="57"/>
    </location>
</feature>
<dbReference type="AlphaFoldDB" id="A0ABD2PFR8"/>
<dbReference type="Proteomes" id="UP001516400">
    <property type="component" value="Unassembled WGS sequence"/>
</dbReference>
<evidence type="ECO:0008006" key="4">
    <source>
        <dbReference type="Google" id="ProtNLM"/>
    </source>
</evidence>
<sequence>MKAEHMGADASGLGKTLTMITLVLSNKSTHSEDLEVYSISADDSSLGNTDDYNVDATNKSKDVDDSEDLKHKGGTLIICYKVVLNH</sequence>
<comment type="caution">
    <text evidence="2">The sequence shown here is derived from an EMBL/GenBank/DDBJ whole genome shotgun (WGS) entry which is preliminary data.</text>
</comment>
<dbReference type="EMBL" id="JABFTP020000185">
    <property type="protein sequence ID" value="KAL3289310.1"/>
    <property type="molecule type" value="Genomic_DNA"/>
</dbReference>
<feature type="compositionally biased region" description="Basic and acidic residues" evidence="1">
    <location>
        <begin position="58"/>
        <end position="67"/>
    </location>
</feature>
<organism evidence="2 3">
    <name type="scientific">Cryptolaemus montrouzieri</name>
    <dbReference type="NCBI Taxonomy" id="559131"/>
    <lineage>
        <taxon>Eukaryota</taxon>
        <taxon>Metazoa</taxon>
        <taxon>Ecdysozoa</taxon>
        <taxon>Arthropoda</taxon>
        <taxon>Hexapoda</taxon>
        <taxon>Insecta</taxon>
        <taxon>Pterygota</taxon>
        <taxon>Neoptera</taxon>
        <taxon>Endopterygota</taxon>
        <taxon>Coleoptera</taxon>
        <taxon>Polyphaga</taxon>
        <taxon>Cucujiformia</taxon>
        <taxon>Coccinelloidea</taxon>
        <taxon>Coccinellidae</taxon>
        <taxon>Scymninae</taxon>
        <taxon>Scymnini</taxon>
        <taxon>Cryptolaemus</taxon>
    </lineage>
</organism>
<proteinExistence type="predicted"/>